<evidence type="ECO:0000256" key="8">
    <source>
        <dbReference type="PIRSR" id="PIRSR005639-2"/>
    </source>
</evidence>
<feature type="active site" description="Charge relay system" evidence="6 7">
    <location>
        <position position="182"/>
    </location>
</feature>
<comment type="function">
    <text evidence="6">Catalyzes the hydrolysis of glutamine to glutamate and ammonia as part of the biosynthesis of pyridoxal 5'-phosphate. The resulting ammonia molecule is channeled to the active site of PdxS.</text>
</comment>
<dbReference type="NCBIfam" id="TIGR03800">
    <property type="entry name" value="PLP_synth_Pdx2"/>
    <property type="match status" value="1"/>
</dbReference>
<feature type="active site" description="Nucleophile" evidence="6 7">
    <location>
        <position position="80"/>
    </location>
</feature>
<comment type="pathway">
    <text evidence="6">Cofactor biosynthesis; pyridoxal 5'-phosphate biosynthesis.</text>
</comment>
<dbReference type="EMBL" id="DTBJ01000061">
    <property type="protein sequence ID" value="HGM59368.1"/>
    <property type="molecule type" value="Genomic_DNA"/>
</dbReference>
<evidence type="ECO:0000256" key="1">
    <source>
        <dbReference type="ARBA" id="ARBA00008345"/>
    </source>
</evidence>
<proteinExistence type="inferred from homology"/>
<evidence type="ECO:0000256" key="5">
    <source>
        <dbReference type="ARBA" id="ARBA00049534"/>
    </source>
</evidence>
<organism evidence="9">
    <name type="scientific">Staphylothermus marinus</name>
    <dbReference type="NCBI Taxonomy" id="2280"/>
    <lineage>
        <taxon>Archaea</taxon>
        <taxon>Thermoproteota</taxon>
        <taxon>Thermoprotei</taxon>
        <taxon>Desulfurococcales</taxon>
        <taxon>Desulfurococcaceae</taxon>
        <taxon>Staphylothermus</taxon>
    </lineage>
</organism>
<evidence type="ECO:0000256" key="3">
    <source>
        <dbReference type="ARBA" id="ARBA00022962"/>
    </source>
</evidence>
<sequence length="201" mass="22081">MIKIGILSLQGDFLEHYQILREIDNVEPVYVKKPEDLNKINALIIPGGESTTIGMLIDLKGFAEPIKKLAEDNIPILGVCAGAVLLASSVIDRVVGETNQPLLNLMNISVVRNIYGRQKNSFITDVHIEGIGVVKAAFIRAPGIVDAWGSARIIGYIEHPVVNKIGIAAIQDNLMAITFHPEITGDKKIYEYLVEKINELK</sequence>
<gene>
    <name evidence="6 9" type="primary">pdxT</name>
    <name evidence="9" type="ORF">ENU14_07305</name>
</gene>
<comment type="subunit">
    <text evidence="6">In the presence of PdxS, forms a dodecamer of heterodimers. Only shows activity in the heterodimer.</text>
</comment>
<accession>A0A7C4HGI2</accession>
<dbReference type="PIRSF" id="PIRSF005639">
    <property type="entry name" value="Glut_amidoT_SNO"/>
    <property type="match status" value="1"/>
</dbReference>
<feature type="active site" description="Charge relay system" evidence="6 7">
    <location>
        <position position="180"/>
    </location>
</feature>
<evidence type="ECO:0000256" key="4">
    <source>
        <dbReference type="ARBA" id="ARBA00023239"/>
    </source>
</evidence>
<name>A0A7C4HGI2_STAMA</name>
<dbReference type="PANTHER" id="PTHR31559">
    <property type="entry name" value="PYRIDOXAL 5'-PHOSPHATE SYNTHASE SUBUNIT SNO"/>
    <property type="match status" value="1"/>
</dbReference>
<evidence type="ECO:0000256" key="7">
    <source>
        <dbReference type="PIRSR" id="PIRSR005639-1"/>
    </source>
</evidence>
<dbReference type="Pfam" id="PF01174">
    <property type="entry name" value="SNO"/>
    <property type="match status" value="1"/>
</dbReference>
<dbReference type="GO" id="GO:0006543">
    <property type="term" value="P:L-glutamine catabolic process"/>
    <property type="evidence" value="ECO:0007669"/>
    <property type="project" value="UniProtKB-UniRule"/>
</dbReference>
<dbReference type="InterPro" id="IPR021196">
    <property type="entry name" value="PdxT/SNO_CS"/>
</dbReference>
<dbReference type="UniPathway" id="UPA00245"/>
<dbReference type="AlphaFoldDB" id="A0A7C4HGI2"/>
<dbReference type="GO" id="GO:0042823">
    <property type="term" value="P:pyridoxal phosphate biosynthetic process"/>
    <property type="evidence" value="ECO:0007669"/>
    <property type="project" value="UniProtKB-UniRule"/>
</dbReference>
<comment type="catalytic activity">
    <reaction evidence="5 6">
        <text>L-glutamine + H2O = L-glutamate + NH4(+)</text>
        <dbReference type="Rhea" id="RHEA:15889"/>
        <dbReference type="ChEBI" id="CHEBI:15377"/>
        <dbReference type="ChEBI" id="CHEBI:28938"/>
        <dbReference type="ChEBI" id="CHEBI:29985"/>
        <dbReference type="ChEBI" id="CHEBI:58359"/>
        <dbReference type="EC" id="3.5.1.2"/>
    </reaction>
</comment>
<dbReference type="PROSITE" id="PS51130">
    <property type="entry name" value="PDXT_SNO_2"/>
    <property type="match status" value="1"/>
</dbReference>
<dbReference type="GO" id="GO:0005829">
    <property type="term" value="C:cytosol"/>
    <property type="evidence" value="ECO:0007669"/>
    <property type="project" value="TreeGrafter"/>
</dbReference>
<dbReference type="PANTHER" id="PTHR31559:SF0">
    <property type="entry name" value="PYRIDOXAL 5'-PHOSPHATE SYNTHASE SUBUNIT SNO1-RELATED"/>
    <property type="match status" value="1"/>
</dbReference>
<dbReference type="GO" id="GO:0008614">
    <property type="term" value="P:pyridoxine metabolic process"/>
    <property type="evidence" value="ECO:0007669"/>
    <property type="project" value="TreeGrafter"/>
</dbReference>
<reference evidence="9" key="1">
    <citation type="journal article" date="2020" name="mSystems">
        <title>Genome- and Community-Level Interaction Insights into Carbon Utilization and Element Cycling Functions of Hydrothermarchaeota in Hydrothermal Sediment.</title>
        <authorList>
            <person name="Zhou Z."/>
            <person name="Liu Y."/>
            <person name="Xu W."/>
            <person name="Pan J."/>
            <person name="Luo Z.H."/>
            <person name="Li M."/>
        </authorList>
    </citation>
    <scope>NUCLEOTIDE SEQUENCE [LARGE SCALE GENOMIC DNA]</scope>
    <source>
        <strain evidence="9">SpSt-642</strain>
    </source>
</reference>
<dbReference type="PROSITE" id="PS51273">
    <property type="entry name" value="GATASE_TYPE_1"/>
    <property type="match status" value="1"/>
</dbReference>
<dbReference type="PROSITE" id="PS01236">
    <property type="entry name" value="PDXT_SNO_1"/>
    <property type="match status" value="1"/>
</dbReference>
<keyword evidence="4 6" id="KW-0456">Lyase</keyword>
<evidence type="ECO:0000256" key="6">
    <source>
        <dbReference type="HAMAP-Rule" id="MF_01615"/>
    </source>
</evidence>
<keyword evidence="3 6" id="KW-0315">Glutamine amidotransferase</keyword>
<evidence type="ECO:0000313" key="9">
    <source>
        <dbReference type="EMBL" id="HGM59368.1"/>
    </source>
</evidence>
<comment type="catalytic activity">
    <reaction evidence="6">
        <text>aldehydo-D-ribose 5-phosphate + D-glyceraldehyde 3-phosphate + L-glutamine = pyridoxal 5'-phosphate + L-glutamate + phosphate + 3 H2O + H(+)</text>
        <dbReference type="Rhea" id="RHEA:31507"/>
        <dbReference type="ChEBI" id="CHEBI:15377"/>
        <dbReference type="ChEBI" id="CHEBI:15378"/>
        <dbReference type="ChEBI" id="CHEBI:29985"/>
        <dbReference type="ChEBI" id="CHEBI:43474"/>
        <dbReference type="ChEBI" id="CHEBI:58273"/>
        <dbReference type="ChEBI" id="CHEBI:58359"/>
        <dbReference type="ChEBI" id="CHEBI:59776"/>
        <dbReference type="ChEBI" id="CHEBI:597326"/>
        <dbReference type="EC" id="4.3.3.6"/>
    </reaction>
</comment>
<dbReference type="GO" id="GO:0004359">
    <property type="term" value="F:glutaminase activity"/>
    <property type="evidence" value="ECO:0007669"/>
    <property type="project" value="UniProtKB-UniRule"/>
</dbReference>
<dbReference type="EC" id="3.5.1.2" evidence="6"/>
<feature type="binding site" evidence="6 8">
    <location>
        <begin position="139"/>
        <end position="140"/>
    </location>
    <ligand>
        <name>L-glutamine</name>
        <dbReference type="ChEBI" id="CHEBI:58359"/>
    </ligand>
</feature>
<dbReference type="HAMAP" id="MF_01615">
    <property type="entry name" value="PdxT"/>
    <property type="match status" value="1"/>
</dbReference>
<comment type="caution">
    <text evidence="9">The sequence shown here is derived from an EMBL/GenBank/DDBJ whole genome shotgun (WGS) entry which is preliminary data.</text>
</comment>
<dbReference type="Gene3D" id="3.40.50.880">
    <property type="match status" value="1"/>
</dbReference>
<keyword evidence="6" id="KW-0663">Pyridoxal phosphate</keyword>
<feature type="binding site" evidence="6 8">
    <location>
        <position position="112"/>
    </location>
    <ligand>
        <name>L-glutamine</name>
        <dbReference type="ChEBI" id="CHEBI:58359"/>
    </ligand>
</feature>
<dbReference type="EC" id="4.3.3.6" evidence="6"/>
<feature type="binding site" evidence="6 8">
    <location>
        <begin position="48"/>
        <end position="50"/>
    </location>
    <ligand>
        <name>L-glutamine</name>
        <dbReference type="ChEBI" id="CHEBI:58359"/>
    </ligand>
</feature>
<dbReference type="SUPFAM" id="SSF52317">
    <property type="entry name" value="Class I glutamine amidotransferase-like"/>
    <property type="match status" value="1"/>
</dbReference>
<protein>
    <recommendedName>
        <fullName evidence="6">Pyridoxal 5'-phosphate synthase subunit PdxT</fullName>
        <ecNumber evidence="6">4.3.3.6</ecNumber>
    </recommendedName>
    <alternativeName>
        <fullName evidence="6">Pdx2</fullName>
    </alternativeName>
    <alternativeName>
        <fullName evidence="6">Pyridoxal 5'-phosphate synthase glutaminase subunit</fullName>
        <ecNumber evidence="6">3.5.1.2</ecNumber>
    </alternativeName>
</protein>
<dbReference type="InterPro" id="IPR029062">
    <property type="entry name" value="Class_I_gatase-like"/>
</dbReference>
<dbReference type="GO" id="GO:0036381">
    <property type="term" value="F:pyridoxal 5'-phosphate synthase (glutamine hydrolysing) activity"/>
    <property type="evidence" value="ECO:0007669"/>
    <property type="project" value="UniProtKB-UniRule"/>
</dbReference>
<comment type="similarity">
    <text evidence="1 6">Belongs to the glutaminase PdxT/SNO family.</text>
</comment>
<dbReference type="InterPro" id="IPR002161">
    <property type="entry name" value="PdxT/SNO"/>
</dbReference>
<dbReference type="GO" id="GO:1903600">
    <property type="term" value="C:glutaminase complex"/>
    <property type="evidence" value="ECO:0007669"/>
    <property type="project" value="TreeGrafter"/>
</dbReference>
<evidence type="ECO:0000256" key="2">
    <source>
        <dbReference type="ARBA" id="ARBA00022801"/>
    </source>
</evidence>
<keyword evidence="2 6" id="KW-0378">Hydrolase</keyword>